<feature type="transmembrane region" description="Helical" evidence="6">
    <location>
        <begin position="222"/>
        <end position="241"/>
    </location>
</feature>
<feature type="compositionally biased region" description="Basic and acidic residues" evidence="7">
    <location>
        <begin position="302"/>
        <end position="313"/>
    </location>
</feature>
<evidence type="ECO:0000256" key="2">
    <source>
        <dbReference type="ARBA" id="ARBA00007165"/>
    </source>
</evidence>
<organism evidence="8 9">
    <name type="scientific">Brachybacterium hainanense</name>
    <dbReference type="NCBI Taxonomy" id="1541174"/>
    <lineage>
        <taxon>Bacteria</taxon>
        <taxon>Bacillati</taxon>
        <taxon>Actinomycetota</taxon>
        <taxon>Actinomycetes</taxon>
        <taxon>Micrococcales</taxon>
        <taxon>Dermabacteraceae</taxon>
        <taxon>Brachybacterium</taxon>
    </lineage>
</organism>
<evidence type="ECO:0000256" key="7">
    <source>
        <dbReference type="SAM" id="MobiDB-lite"/>
    </source>
</evidence>
<dbReference type="PANTHER" id="PTHR23427">
    <property type="entry name" value="SURFEIT LOCUS PROTEIN"/>
    <property type="match status" value="1"/>
</dbReference>
<accession>A0ABV6RCK0</accession>
<dbReference type="PANTHER" id="PTHR23427:SF2">
    <property type="entry name" value="SURFEIT LOCUS PROTEIN 1"/>
    <property type="match status" value="1"/>
</dbReference>
<dbReference type="Proteomes" id="UP001589793">
    <property type="component" value="Unassembled WGS sequence"/>
</dbReference>
<evidence type="ECO:0000256" key="6">
    <source>
        <dbReference type="RuleBase" id="RU363076"/>
    </source>
</evidence>
<keyword evidence="3 6" id="KW-0812">Transmembrane</keyword>
<dbReference type="RefSeq" id="WP_376980265.1">
    <property type="nucleotide sequence ID" value="NZ_JBHLSV010000010.1"/>
</dbReference>
<evidence type="ECO:0000256" key="3">
    <source>
        <dbReference type="ARBA" id="ARBA00022692"/>
    </source>
</evidence>
<evidence type="ECO:0000313" key="8">
    <source>
        <dbReference type="EMBL" id="MFC0674304.1"/>
    </source>
</evidence>
<comment type="caution">
    <text evidence="6">Lacks conserved residue(s) required for the propagation of feature annotation.</text>
</comment>
<keyword evidence="9" id="KW-1185">Reference proteome</keyword>
<dbReference type="Pfam" id="PF02104">
    <property type="entry name" value="SURF1"/>
    <property type="match status" value="1"/>
</dbReference>
<gene>
    <name evidence="8" type="ORF">ACFFF6_10100</name>
</gene>
<protein>
    <recommendedName>
        <fullName evidence="6">SURF1-like protein</fullName>
    </recommendedName>
</protein>
<comment type="similarity">
    <text evidence="2 6">Belongs to the SURF1 family.</text>
</comment>
<evidence type="ECO:0000313" key="9">
    <source>
        <dbReference type="Proteomes" id="UP001589793"/>
    </source>
</evidence>
<keyword evidence="5 6" id="KW-0472">Membrane</keyword>
<dbReference type="InterPro" id="IPR045214">
    <property type="entry name" value="Surf1/Surf4"/>
</dbReference>
<feature type="region of interest" description="Disordered" evidence="7">
    <location>
        <begin position="252"/>
        <end position="334"/>
    </location>
</feature>
<comment type="caution">
    <text evidence="8">The sequence shown here is derived from an EMBL/GenBank/DDBJ whole genome shotgun (WGS) entry which is preliminary data.</text>
</comment>
<sequence length="334" mass="35822">MSRPDGASRSAARDLVTAVLAVTLAAALCIGLGLWQWHRFENRREIAATVRANIDADPVALDQVLDGPDRSLPPSRDWTPVELTGSYCTDPGCVLYVRNRPLGGSVGFWQLVPFETDAGTLLIVRGWIDSDEVDSAPVSEPEVPAGEITVTAHLRPAEEVLEDRSNPPGQVQSVAPVQFAAELPVAGPVYTGVYGDLIAESPADVARPQPLEEPDTSLGPHLSYAFQWWIFALFFPAALIIRARRTRRDERAAQAEADASRGPAPTEDGGGAGRPGAGPGDPPSPGSAALGSADRSPRRSRRGSEGRSPEASRNRRARSLDEEEEDALLDDRDR</sequence>
<evidence type="ECO:0000256" key="1">
    <source>
        <dbReference type="ARBA" id="ARBA00004370"/>
    </source>
</evidence>
<keyword evidence="6" id="KW-1003">Cell membrane</keyword>
<dbReference type="EMBL" id="JBHLSV010000010">
    <property type="protein sequence ID" value="MFC0674304.1"/>
    <property type="molecule type" value="Genomic_DNA"/>
</dbReference>
<proteinExistence type="inferred from homology"/>
<dbReference type="CDD" id="cd06662">
    <property type="entry name" value="SURF1"/>
    <property type="match status" value="1"/>
</dbReference>
<evidence type="ECO:0000256" key="4">
    <source>
        <dbReference type="ARBA" id="ARBA00022989"/>
    </source>
</evidence>
<reference evidence="8 9" key="1">
    <citation type="submission" date="2024-09" db="EMBL/GenBank/DDBJ databases">
        <authorList>
            <person name="Sun Q."/>
            <person name="Mori K."/>
        </authorList>
    </citation>
    <scope>NUCLEOTIDE SEQUENCE [LARGE SCALE GENOMIC DNA]</scope>
    <source>
        <strain evidence="8 9">CICC 10874</strain>
    </source>
</reference>
<dbReference type="InterPro" id="IPR002994">
    <property type="entry name" value="Surf1/Shy1"/>
</dbReference>
<comment type="subcellular location">
    <subcellularLocation>
        <location evidence="6">Cell membrane</location>
        <topology evidence="6">Multi-pass membrane protein</topology>
    </subcellularLocation>
    <subcellularLocation>
        <location evidence="1">Membrane</location>
    </subcellularLocation>
</comment>
<feature type="compositionally biased region" description="Gly residues" evidence="7">
    <location>
        <begin position="268"/>
        <end position="279"/>
    </location>
</feature>
<name>A0ABV6RCK0_9MICO</name>
<dbReference type="PROSITE" id="PS50895">
    <property type="entry name" value="SURF1"/>
    <property type="match status" value="1"/>
</dbReference>
<keyword evidence="4 6" id="KW-1133">Transmembrane helix</keyword>
<evidence type="ECO:0000256" key="5">
    <source>
        <dbReference type="ARBA" id="ARBA00023136"/>
    </source>
</evidence>